<reference evidence="2 3" key="1">
    <citation type="submission" date="2018-04" db="EMBL/GenBank/DDBJ databases">
        <authorList>
            <person name="Zhang X."/>
            <person name="Yuan J."/>
            <person name="Li F."/>
            <person name="Xiang J."/>
        </authorList>
    </citation>
    <scope>NUCLEOTIDE SEQUENCE [LARGE SCALE GENOMIC DNA]</scope>
    <source>
        <tissue evidence="2">Muscle</tissue>
    </source>
</reference>
<dbReference type="EMBL" id="QCYY01002498">
    <property type="protein sequence ID" value="ROT69931.1"/>
    <property type="molecule type" value="Genomic_DNA"/>
</dbReference>
<evidence type="ECO:0000313" key="2">
    <source>
        <dbReference type="EMBL" id="ROT69931.1"/>
    </source>
</evidence>
<dbReference type="Gene3D" id="2.60.120.290">
    <property type="entry name" value="Spermadhesin, CUB domain"/>
    <property type="match status" value="1"/>
</dbReference>
<evidence type="ECO:0000313" key="3">
    <source>
        <dbReference type="Proteomes" id="UP000283509"/>
    </source>
</evidence>
<dbReference type="Proteomes" id="UP000283509">
    <property type="component" value="Unassembled WGS sequence"/>
</dbReference>
<keyword evidence="1" id="KW-0732">Signal</keyword>
<feature type="signal peptide" evidence="1">
    <location>
        <begin position="1"/>
        <end position="22"/>
    </location>
</feature>
<name>A0A3R7M2G5_PENVA</name>
<proteinExistence type="predicted"/>
<gene>
    <name evidence="2" type="ORF">C7M84_011839</name>
</gene>
<sequence length="265" mass="29221">MAVFGAPLLLVILALWGGQVSARQNMSRDECIADGGACVSPGNCMTPNRAAETCNGGSVCCNPTGLEAFKQTLELDGFEVDLRGWDPCSDRKCRKWYRGYWTPNPADCINKRRLVMHCVTNTTDLWCCAPPCRRKQICKELWGYCVPRKSHCPSGNTSHWMCGGKMCFCCLPPFPAPPCPWPAPSISICDHAIYNLAGEGDAVHVHSPDYNHPYENNLDCSLQVIAPSSCQIEVYLCEVSLEKCFFDTLTINNICTVEVSPNKVG</sequence>
<evidence type="ECO:0000256" key="1">
    <source>
        <dbReference type="SAM" id="SignalP"/>
    </source>
</evidence>
<dbReference type="InterPro" id="IPR035914">
    <property type="entry name" value="Sperma_CUB_dom_sf"/>
</dbReference>
<comment type="caution">
    <text evidence="2">The sequence shown here is derived from an EMBL/GenBank/DDBJ whole genome shotgun (WGS) entry which is preliminary data.</text>
</comment>
<dbReference type="OrthoDB" id="6155811at2759"/>
<keyword evidence="3" id="KW-1185">Reference proteome</keyword>
<protein>
    <recommendedName>
        <fullName evidence="4">CUB domain-containing protein</fullName>
    </recommendedName>
</protein>
<evidence type="ECO:0008006" key="4">
    <source>
        <dbReference type="Google" id="ProtNLM"/>
    </source>
</evidence>
<reference evidence="2 3" key="2">
    <citation type="submission" date="2019-01" db="EMBL/GenBank/DDBJ databases">
        <title>The decoding of complex shrimp genome reveals the adaptation for benthos swimmer, frequently molting mechanism and breeding impact on genome.</title>
        <authorList>
            <person name="Sun Y."/>
            <person name="Gao Y."/>
            <person name="Yu Y."/>
        </authorList>
    </citation>
    <scope>NUCLEOTIDE SEQUENCE [LARGE SCALE GENOMIC DNA]</scope>
    <source>
        <tissue evidence="2">Muscle</tissue>
    </source>
</reference>
<dbReference type="SUPFAM" id="SSF49854">
    <property type="entry name" value="Spermadhesin, CUB domain"/>
    <property type="match status" value="1"/>
</dbReference>
<dbReference type="AlphaFoldDB" id="A0A3R7M2G5"/>
<accession>A0A3R7M2G5</accession>
<feature type="chain" id="PRO_5018560372" description="CUB domain-containing protein" evidence="1">
    <location>
        <begin position="23"/>
        <end position="265"/>
    </location>
</feature>
<organism evidence="2 3">
    <name type="scientific">Penaeus vannamei</name>
    <name type="common">Whiteleg shrimp</name>
    <name type="synonym">Litopenaeus vannamei</name>
    <dbReference type="NCBI Taxonomy" id="6689"/>
    <lineage>
        <taxon>Eukaryota</taxon>
        <taxon>Metazoa</taxon>
        <taxon>Ecdysozoa</taxon>
        <taxon>Arthropoda</taxon>
        <taxon>Crustacea</taxon>
        <taxon>Multicrustacea</taxon>
        <taxon>Malacostraca</taxon>
        <taxon>Eumalacostraca</taxon>
        <taxon>Eucarida</taxon>
        <taxon>Decapoda</taxon>
        <taxon>Dendrobranchiata</taxon>
        <taxon>Penaeoidea</taxon>
        <taxon>Penaeidae</taxon>
        <taxon>Penaeus</taxon>
    </lineage>
</organism>